<evidence type="ECO:0000313" key="12">
    <source>
        <dbReference type="EMBL" id="MFD0963818.1"/>
    </source>
</evidence>
<keyword evidence="8 11" id="KW-1133">Transmembrane helix</keyword>
<proteinExistence type="inferred from homology"/>
<feature type="transmembrane region" description="Helical" evidence="11">
    <location>
        <begin position="6"/>
        <end position="25"/>
    </location>
</feature>
<dbReference type="InterPro" id="IPR003849">
    <property type="entry name" value="Preprotein_translocase_YajC"/>
</dbReference>
<evidence type="ECO:0000256" key="11">
    <source>
        <dbReference type="SAM" id="Phobius"/>
    </source>
</evidence>
<keyword evidence="13" id="KW-1185">Reference proteome</keyword>
<gene>
    <name evidence="12" type="primary">yajC</name>
    <name evidence="12" type="ORF">ACFQ1O_07350</name>
</gene>
<evidence type="ECO:0000256" key="8">
    <source>
        <dbReference type="ARBA" id="ARBA00022989"/>
    </source>
</evidence>
<evidence type="ECO:0000256" key="2">
    <source>
        <dbReference type="ARBA" id="ARBA00006742"/>
    </source>
</evidence>
<evidence type="ECO:0000256" key="5">
    <source>
        <dbReference type="ARBA" id="ARBA00022475"/>
    </source>
</evidence>
<dbReference type="NCBIfam" id="TIGR00739">
    <property type="entry name" value="yajC"/>
    <property type="match status" value="1"/>
</dbReference>
<keyword evidence="9" id="KW-0811">Translocation</keyword>
<dbReference type="Pfam" id="PF02699">
    <property type="entry name" value="YajC"/>
    <property type="match status" value="1"/>
</dbReference>
<evidence type="ECO:0000313" key="13">
    <source>
        <dbReference type="Proteomes" id="UP001596997"/>
    </source>
</evidence>
<comment type="caution">
    <text evidence="12">The sequence shown here is derived from an EMBL/GenBank/DDBJ whole genome shotgun (WGS) entry which is preliminary data.</text>
</comment>
<dbReference type="EMBL" id="JBHTJM010000008">
    <property type="protein sequence ID" value="MFD0963818.1"/>
    <property type="molecule type" value="Genomic_DNA"/>
</dbReference>
<evidence type="ECO:0000256" key="6">
    <source>
        <dbReference type="ARBA" id="ARBA00022692"/>
    </source>
</evidence>
<comment type="subcellular location">
    <subcellularLocation>
        <location evidence="1">Cell membrane</location>
        <topology evidence="1">Single-pass membrane protein</topology>
    </subcellularLocation>
</comment>
<evidence type="ECO:0000256" key="9">
    <source>
        <dbReference type="ARBA" id="ARBA00023010"/>
    </source>
</evidence>
<sequence>MQEFLQSMGSMAPMLLLFVVAYLFFIRPQVKKQKQEVNFTKEVKKGDKVVTKSGMHGKIVEINDTDNTCVIETSAGKIKFERTALSLELSNKLKK</sequence>
<dbReference type="RefSeq" id="WP_377714924.1">
    <property type="nucleotide sequence ID" value="NZ_JBHTJM010000008.1"/>
</dbReference>
<accession>A0ABW3I261</accession>
<evidence type="ECO:0000256" key="1">
    <source>
        <dbReference type="ARBA" id="ARBA00004162"/>
    </source>
</evidence>
<keyword evidence="6 11" id="KW-0812">Transmembrane</keyword>
<reference evidence="13" key="1">
    <citation type="journal article" date="2019" name="Int. J. Syst. Evol. Microbiol.">
        <title>The Global Catalogue of Microorganisms (GCM) 10K type strain sequencing project: providing services to taxonomists for standard genome sequencing and annotation.</title>
        <authorList>
            <consortium name="The Broad Institute Genomics Platform"/>
            <consortium name="The Broad Institute Genome Sequencing Center for Infectious Disease"/>
            <person name="Wu L."/>
            <person name="Ma J."/>
        </authorList>
    </citation>
    <scope>NUCLEOTIDE SEQUENCE [LARGE SCALE GENOMIC DNA]</scope>
    <source>
        <strain evidence="13">CCUG 62114</strain>
    </source>
</reference>
<evidence type="ECO:0000256" key="3">
    <source>
        <dbReference type="ARBA" id="ARBA00014962"/>
    </source>
</evidence>
<dbReference type="Proteomes" id="UP001596997">
    <property type="component" value="Unassembled WGS sequence"/>
</dbReference>
<dbReference type="PANTHER" id="PTHR33909:SF1">
    <property type="entry name" value="SEC TRANSLOCON ACCESSORY COMPLEX SUBUNIT YAJC"/>
    <property type="match status" value="1"/>
</dbReference>
<organism evidence="12 13">
    <name type="scientific">Pseudofulvibacter geojedonensis</name>
    <dbReference type="NCBI Taxonomy" id="1123758"/>
    <lineage>
        <taxon>Bacteria</taxon>
        <taxon>Pseudomonadati</taxon>
        <taxon>Bacteroidota</taxon>
        <taxon>Flavobacteriia</taxon>
        <taxon>Flavobacteriales</taxon>
        <taxon>Flavobacteriaceae</taxon>
        <taxon>Pseudofulvibacter</taxon>
    </lineage>
</organism>
<keyword evidence="4" id="KW-0813">Transport</keyword>
<dbReference type="SMART" id="SM01323">
    <property type="entry name" value="YajC"/>
    <property type="match status" value="1"/>
</dbReference>
<evidence type="ECO:0000256" key="4">
    <source>
        <dbReference type="ARBA" id="ARBA00022448"/>
    </source>
</evidence>
<evidence type="ECO:0000256" key="7">
    <source>
        <dbReference type="ARBA" id="ARBA00022927"/>
    </source>
</evidence>
<protein>
    <recommendedName>
        <fullName evidence="3">Sec translocon accessory complex subunit YajC</fullName>
    </recommendedName>
</protein>
<comment type="similarity">
    <text evidence="2">Belongs to the YajC family.</text>
</comment>
<keyword evidence="5" id="KW-1003">Cell membrane</keyword>
<evidence type="ECO:0000256" key="10">
    <source>
        <dbReference type="ARBA" id="ARBA00023136"/>
    </source>
</evidence>
<dbReference type="PANTHER" id="PTHR33909">
    <property type="entry name" value="SEC TRANSLOCON ACCESSORY COMPLEX SUBUNIT YAJC"/>
    <property type="match status" value="1"/>
</dbReference>
<keyword evidence="10 11" id="KW-0472">Membrane</keyword>
<dbReference type="PRINTS" id="PR01853">
    <property type="entry name" value="YAJCTRNLCASE"/>
</dbReference>
<keyword evidence="7" id="KW-0653">Protein transport</keyword>
<name>A0ABW3I261_9FLAO</name>